<gene>
    <name evidence="2" type="ORF">FQA47_005413</name>
</gene>
<feature type="region of interest" description="Disordered" evidence="1">
    <location>
        <begin position="23"/>
        <end position="46"/>
    </location>
</feature>
<organism evidence="2 3">
    <name type="scientific">Oryzias melastigma</name>
    <name type="common">Marine medaka</name>
    <dbReference type="NCBI Taxonomy" id="30732"/>
    <lineage>
        <taxon>Eukaryota</taxon>
        <taxon>Metazoa</taxon>
        <taxon>Chordata</taxon>
        <taxon>Craniata</taxon>
        <taxon>Vertebrata</taxon>
        <taxon>Euteleostomi</taxon>
        <taxon>Actinopterygii</taxon>
        <taxon>Neopterygii</taxon>
        <taxon>Teleostei</taxon>
        <taxon>Neoteleostei</taxon>
        <taxon>Acanthomorphata</taxon>
        <taxon>Ovalentaria</taxon>
        <taxon>Atherinomorphae</taxon>
        <taxon>Beloniformes</taxon>
        <taxon>Adrianichthyidae</taxon>
        <taxon>Oryziinae</taxon>
        <taxon>Oryzias</taxon>
    </lineage>
</organism>
<dbReference type="AlphaFoldDB" id="A0A834BU29"/>
<name>A0A834BU29_ORYME</name>
<reference evidence="2" key="1">
    <citation type="journal article" name="BMC Genomics">
        <title>Long-read sequencing and de novo genome assembly of marine medaka (Oryzias melastigma).</title>
        <authorList>
            <person name="Liang P."/>
            <person name="Saqib H.S.A."/>
            <person name="Ni X."/>
            <person name="Shen Y."/>
        </authorList>
    </citation>
    <scope>NUCLEOTIDE SEQUENCE</scope>
    <source>
        <strain evidence="2">Bigg-433</strain>
    </source>
</reference>
<evidence type="ECO:0000313" key="2">
    <source>
        <dbReference type="EMBL" id="KAF6715463.1"/>
    </source>
</evidence>
<accession>A0A834BU29</accession>
<comment type="caution">
    <text evidence="2">The sequence shown here is derived from an EMBL/GenBank/DDBJ whole genome shotgun (WGS) entry which is preliminary data.</text>
</comment>
<feature type="region of interest" description="Disordered" evidence="1">
    <location>
        <begin position="147"/>
        <end position="181"/>
    </location>
</feature>
<feature type="compositionally biased region" description="Polar residues" evidence="1">
    <location>
        <begin position="23"/>
        <end position="39"/>
    </location>
</feature>
<protein>
    <submittedName>
        <fullName evidence="2">Uncharacterized protein</fullName>
    </submittedName>
</protein>
<proteinExistence type="predicted"/>
<evidence type="ECO:0000313" key="3">
    <source>
        <dbReference type="Proteomes" id="UP000646548"/>
    </source>
</evidence>
<sequence length="298" mass="33390">MVLLPQTDTPPPTTTYNHLAVSTQSQQELTPAQKTQSGPSAKVHYTPPPVLPAYEDDIGHWNCSQQQRIWMQRRCNPWVCGRVLHLSPSEEHQQEGYHFHLAQWVTVSGTGHDRCGSVELSMSGGPDGPGADTGETFGLEYAEPQTRPVPLNWDKHKSRSAPTETPHPLSSPLTPRSELPPPMPETPARIFQFCSQLSESPVEDQTVQPQTKIEFFQRELEGTQKRTEEKKQLKRKRTETAVPAGRKCLFCKLSLKQGPDSPQIHTNFPGVVGKYIYCPGKVFSLHRGMRIGDVLEQP</sequence>
<dbReference type="Proteomes" id="UP000646548">
    <property type="component" value="Unassembled WGS sequence"/>
</dbReference>
<evidence type="ECO:0000256" key="1">
    <source>
        <dbReference type="SAM" id="MobiDB-lite"/>
    </source>
</evidence>
<dbReference type="EMBL" id="WKFB01001085">
    <property type="protein sequence ID" value="KAF6715463.1"/>
    <property type="molecule type" value="Genomic_DNA"/>
</dbReference>